<keyword evidence="3" id="KW-1185">Reference proteome</keyword>
<feature type="region of interest" description="Disordered" evidence="1">
    <location>
        <begin position="40"/>
        <end position="69"/>
    </location>
</feature>
<feature type="compositionally biased region" description="Polar residues" evidence="1">
    <location>
        <begin position="373"/>
        <end position="386"/>
    </location>
</feature>
<dbReference type="AlphaFoldDB" id="A0A016UNK3"/>
<protein>
    <submittedName>
        <fullName evidence="2">Uncharacterized protein</fullName>
    </submittedName>
</protein>
<dbReference type="Proteomes" id="UP000024635">
    <property type="component" value="Unassembled WGS sequence"/>
</dbReference>
<evidence type="ECO:0000313" key="2">
    <source>
        <dbReference type="EMBL" id="EYC16043.1"/>
    </source>
</evidence>
<feature type="region of interest" description="Disordered" evidence="1">
    <location>
        <begin position="306"/>
        <end position="328"/>
    </location>
</feature>
<feature type="compositionally biased region" description="Low complexity" evidence="1">
    <location>
        <begin position="58"/>
        <end position="69"/>
    </location>
</feature>
<gene>
    <name evidence="2" type="primary">Acey_s0035.g3112</name>
    <name evidence="2" type="ORF">Y032_0035g3112</name>
</gene>
<feature type="compositionally biased region" description="Polar residues" evidence="1">
    <location>
        <begin position="242"/>
        <end position="253"/>
    </location>
</feature>
<reference evidence="3" key="1">
    <citation type="journal article" date="2015" name="Nat. Genet.">
        <title>The genome and transcriptome of the zoonotic hookworm Ancylostoma ceylanicum identify infection-specific gene families.</title>
        <authorList>
            <person name="Schwarz E.M."/>
            <person name="Hu Y."/>
            <person name="Antoshechkin I."/>
            <person name="Miller M.M."/>
            <person name="Sternberg P.W."/>
            <person name="Aroian R.V."/>
        </authorList>
    </citation>
    <scope>NUCLEOTIDE SEQUENCE</scope>
    <source>
        <strain evidence="3">HY135</strain>
    </source>
</reference>
<dbReference type="OrthoDB" id="5857485at2759"/>
<proteinExistence type="predicted"/>
<evidence type="ECO:0000256" key="1">
    <source>
        <dbReference type="SAM" id="MobiDB-lite"/>
    </source>
</evidence>
<feature type="region of interest" description="Disordered" evidence="1">
    <location>
        <begin position="134"/>
        <end position="174"/>
    </location>
</feature>
<dbReference type="EMBL" id="JARK01001371">
    <property type="protein sequence ID" value="EYC16043.1"/>
    <property type="molecule type" value="Genomic_DNA"/>
</dbReference>
<feature type="region of interest" description="Disordered" evidence="1">
    <location>
        <begin position="85"/>
        <end position="105"/>
    </location>
</feature>
<feature type="compositionally biased region" description="Low complexity" evidence="1">
    <location>
        <begin position="142"/>
        <end position="172"/>
    </location>
</feature>
<name>A0A016UNK3_9BILA</name>
<accession>A0A016UNK3</accession>
<organism evidence="2 3">
    <name type="scientific">Ancylostoma ceylanicum</name>
    <dbReference type="NCBI Taxonomy" id="53326"/>
    <lineage>
        <taxon>Eukaryota</taxon>
        <taxon>Metazoa</taxon>
        <taxon>Ecdysozoa</taxon>
        <taxon>Nematoda</taxon>
        <taxon>Chromadorea</taxon>
        <taxon>Rhabditida</taxon>
        <taxon>Rhabditina</taxon>
        <taxon>Rhabditomorpha</taxon>
        <taxon>Strongyloidea</taxon>
        <taxon>Ancylostomatidae</taxon>
        <taxon>Ancylostomatinae</taxon>
        <taxon>Ancylostoma</taxon>
    </lineage>
</organism>
<comment type="caution">
    <text evidence="2">The sequence shown here is derived from an EMBL/GenBank/DDBJ whole genome shotgun (WGS) entry which is preliminary data.</text>
</comment>
<sequence>MFSSFFNQVFPIMEVPLVQFLEINIHFYFTLLFKEGLAAAAEPPPNPPPQQAPPPSKPAQQESSGSDFLGGLLSVANQVGQAINEKNQPEVKQPPPTLEKPQDAPKISQEDIALISQGLGALVNTIKEKTATKEVEEEQVTKVDSQGGKVQVSSVVETKTAPAQPEQAAPAAGGDFLSGLMNVAKEVGKAINEQQQPPQPPPPPPQQTSQLSQEDIARITQGLSSLVGKAFSKGGEEGAAKQDTQAGTVQQPSAGGASQPAGQQNAAAGFGCASFLLWIALTYLDNDFITGLLSLAKEVGKKVTEPQGGQAAAQAPPPAASNQESAKISQEDIGKIMVALGPLVNTIKDKAFAKKDDAEGEVAKVDSQGGKVQLSSVPQESTTTAKPATEQAPAAGNFLIRFCIPGEE</sequence>
<feature type="compositionally biased region" description="Pro residues" evidence="1">
    <location>
        <begin position="42"/>
        <end position="57"/>
    </location>
</feature>
<feature type="region of interest" description="Disordered" evidence="1">
    <location>
        <begin position="363"/>
        <end position="392"/>
    </location>
</feature>
<feature type="region of interest" description="Disordered" evidence="1">
    <location>
        <begin position="192"/>
        <end position="212"/>
    </location>
</feature>
<evidence type="ECO:0000313" key="3">
    <source>
        <dbReference type="Proteomes" id="UP000024635"/>
    </source>
</evidence>
<feature type="compositionally biased region" description="Pro residues" evidence="1">
    <location>
        <begin position="197"/>
        <end position="206"/>
    </location>
</feature>
<feature type="region of interest" description="Disordered" evidence="1">
    <location>
        <begin position="232"/>
        <end position="264"/>
    </location>
</feature>